<organism evidence="2 3">
    <name type="scientific">Citrobacter koseri (strain ATCC BAA-895 / CDC 4225-83 / SGSC4696)</name>
    <dbReference type="NCBI Taxonomy" id="290338"/>
    <lineage>
        <taxon>Bacteria</taxon>
        <taxon>Pseudomonadati</taxon>
        <taxon>Pseudomonadota</taxon>
        <taxon>Gammaproteobacteria</taxon>
        <taxon>Enterobacterales</taxon>
        <taxon>Enterobacteriaceae</taxon>
        <taxon>Citrobacter</taxon>
    </lineage>
</organism>
<feature type="compositionally biased region" description="Polar residues" evidence="1">
    <location>
        <begin position="13"/>
        <end position="22"/>
    </location>
</feature>
<dbReference type="Proteomes" id="UP000008148">
    <property type="component" value="Chromosome"/>
</dbReference>
<accession>A8AK63</accession>
<evidence type="ECO:0000256" key="1">
    <source>
        <dbReference type="SAM" id="MobiDB-lite"/>
    </source>
</evidence>
<evidence type="ECO:0000313" key="2">
    <source>
        <dbReference type="EMBL" id="ABV13876.1"/>
    </source>
</evidence>
<gene>
    <name evidence="2" type="ordered locus">CKO_02770</name>
</gene>
<dbReference type="HOGENOM" id="CLU_2988322_0_0_6"/>
<dbReference type="EMBL" id="CP000822">
    <property type="protein sequence ID" value="ABV13876.1"/>
    <property type="molecule type" value="Genomic_DNA"/>
</dbReference>
<dbReference type="STRING" id="290338.CKO_02770"/>
<sequence length="57" mass="6618">MLSYRLHLRGKSKNYSSPRQPRSISRWNCLKMPLYRPAGKGRKFNVFNTTSTGSKTL</sequence>
<keyword evidence="3" id="KW-1185">Reference proteome</keyword>
<dbReference type="KEGG" id="cko:CKO_02770"/>
<feature type="region of interest" description="Disordered" evidence="1">
    <location>
        <begin position="1"/>
        <end position="22"/>
    </location>
</feature>
<name>A8AK63_CITK8</name>
<protein>
    <submittedName>
        <fullName evidence="2">Uncharacterized protein</fullName>
    </submittedName>
</protein>
<reference evidence="2 3" key="1">
    <citation type="submission" date="2007-08" db="EMBL/GenBank/DDBJ databases">
        <authorList>
            <consortium name="The Citrobacter koseri Genome Sequencing Project"/>
            <person name="McClelland M."/>
            <person name="Sanderson E.K."/>
            <person name="Porwollik S."/>
            <person name="Spieth J."/>
            <person name="Clifton W.S."/>
            <person name="Latreille P."/>
            <person name="Courtney L."/>
            <person name="Wang C."/>
            <person name="Pepin K."/>
            <person name="Bhonagiri V."/>
            <person name="Nash W."/>
            <person name="Johnson M."/>
            <person name="Thiruvilangam P."/>
            <person name="Wilson R."/>
        </authorList>
    </citation>
    <scope>NUCLEOTIDE SEQUENCE [LARGE SCALE GENOMIC DNA]</scope>
    <source>
        <strain evidence="3">ATCC BAA-895 / CDC 4225-83 / SGSC4696</strain>
    </source>
</reference>
<evidence type="ECO:0000313" key="3">
    <source>
        <dbReference type="Proteomes" id="UP000008148"/>
    </source>
</evidence>
<feature type="compositionally biased region" description="Basic residues" evidence="1">
    <location>
        <begin position="1"/>
        <end position="12"/>
    </location>
</feature>
<dbReference type="AlphaFoldDB" id="A8AK63"/>
<proteinExistence type="predicted"/>